<reference evidence="1" key="1">
    <citation type="submission" date="2018-11" db="EMBL/GenBank/DDBJ databases">
        <title>The sequence and de novo assembly of Larimichthys crocea genome using PacBio and Hi-C technologies.</title>
        <authorList>
            <person name="Xu P."/>
            <person name="Chen B."/>
            <person name="Zhou Z."/>
            <person name="Ke Q."/>
            <person name="Wu Y."/>
            <person name="Bai H."/>
            <person name="Pu F."/>
        </authorList>
    </citation>
    <scope>NUCLEOTIDE SEQUENCE</scope>
    <source>
        <tissue evidence="1">Muscle</tissue>
    </source>
</reference>
<gene>
    <name evidence="1" type="ORF">E3U43_020180</name>
</gene>
<evidence type="ECO:0000313" key="2">
    <source>
        <dbReference type="Proteomes" id="UP000793456"/>
    </source>
</evidence>
<dbReference type="Proteomes" id="UP000793456">
    <property type="component" value="Chromosome XIV"/>
</dbReference>
<accession>A0ACD3QVJ3</accession>
<keyword evidence="2" id="KW-1185">Reference proteome</keyword>
<evidence type="ECO:0000313" key="1">
    <source>
        <dbReference type="EMBL" id="TMS11187.1"/>
    </source>
</evidence>
<comment type="caution">
    <text evidence="1">The sequence shown here is derived from an EMBL/GenBank/DDBJ whole genome shotgun (WGS) entry which is preliminary data.</text>
</comment>
<name>A0ACD3QVJ3_LARCR</name>
<feature type="non-terminal residue" evidence="1">
    <location>
        <position position="1"/>
    </location>
</feature>
<sequence>NGVRLSHDLSIGSTVSFQCDPGYRLSHEEPLVCEKNHFWSHPLPTCDASCGGDIRGPGGIILSPGYPELYPNSLNCTWTVEVSHGKGVQFTFHSFHLEDHHDYLLITENGSFAQPLARLTGSERPAPVNAGLYGNFKAQLRFISDFSISLQGFNISFSEYDLEPCQDPGTPQFGWHTGSRFGIGDSLAFYCNTGYRLQGAREIVCLGGGRRMWSAPLPRCVAECGSTVSNNEGVLLSPNYPMNYDNSHECVYSIQVQTGKGINITASTFQLAQGDILKVYDGKDGAAPLLGTYTGTLMQGLSLTSTSNYLWLEFYSDQEATAAGFQLIYHSFELSHCDDPGVPQFGFKVSDQGHFAGSAITFGCDQGYTLHGSGILKCMTGERRAWDNHLPSCIAECGGSFKGESTGRILSPGYPFPYDNNLRCTWTIEVNSGNIVSLQFLAFDTEASHDILKVWDGPPENEMSLKEVSGSLLPEGIHSTLNVVTIQFETDFYITKSGFAIDFSSSLATACRDPGIPMNGSRNGEGREPGDSVTFSCDPGYELQGESRITCIQVENRYYWQPSPPACIAPCGGNVTGSSGFILSPNYPHPYPHSKDCDWLITVHSDYVISLAFISFSIEPNYDFLYIYDGPDSSAHLIGSFQDSKLPEKIESTSNFMYLAFRSDGSVSYTGFHLEYKAKLREACFDPGNMMNGTRMGTDYKLGSMVTFHCEAGYLLQGYSTLTCIMGNSKRPEWDRAKPSCQAPCGGHFTGSEGTVLSPNYPHNYTRGQSCVYDIYVPGDFVLFGQFVIFQTLTTDVVEIYDGSSTDSPLLSSIYGSHSGETLPLSSGNKITLKFTTNGTETAKGFHFVYQAVPRTSAIQCNSVPEPRFGKRIGNDFGIGMVVLFECNPGYTLHGSNAIRCEAVPSALAQWNGTVPTCVVPCGGVLTDRRGTILSPGYPEPYANYLNCAWKISVPEGAWNSKHNWDSLDFFDGVDGNAPRLGSYSGTTIPQLLNSTSNNLYLTFQSDISVSAAGFHLEYTAIGLDSCPEPLPPSNGQKVGDRYTVGDMVSFQCDQGFSLQGNAYITCMPGPVRRWNYPVPLCLAQCGSSMTDFSGVILSPGFPGNYQSSLDCSWRVQLPIGFGIHLQFLNFSTEPVHDYLEVRSGSLETGTVIDRFSGPVVPNSLFSTTHETTLFFHSDYSQNKPGFHIVYQAYELQRCPDPRPFRNGIVIGQDYSVGMTISFECLPGYTLLGEPSLTCLHGISRNWNHPIPRCEGAFTPPSPRYLSDNPITHSYGMFYRQIACGLSEYLLAMASTSTSLLSIQSQSTDYITVWDGPDQASPQIGQFSGNSVQEGVSTTANQVLIKFHSDFSTSGFFVLHYYGYQLRTCQPPPPVANATILTDDDEFEIGIINVVIELLLKTCLELNIVQCPAHEVRFDSTGVILSPGYPEHYPNLQMCSWLINVEKGYNITLHFELFQTEKEFDILEIFDGPNIYSQSMASLSGDIETPFSLTTTGHQLLLRWSSDHGTNRRGFHIRYVGEYQTMYCSTPDSPQHGFVVSQTGGHLNSMVRWACDRGYKLIGKGTAVCKKTTYGYYAWDVPVPACQAVSCGVPSAPVNGGVLAADYSVGTRVTYFCNSGYRLSSKELTTTVCQPDGTWSNHNKIPRCIVIMCPSLSSFSLDHGKWRIVNGSHYEYRTKIIFTCNPGYYRVGPAHIQCLANGVWSWRSERPRCKIISCSNLPTPSNGKKIGTQTTFGASAIFSCNLGYVLSGSTVRECLLSGLWSGMETHCLAGHCGVPEQIVNGQVIGENFGYRDTVVYQCSPGFRLIGSSVRICQQDHNWSGQLPVCICYTLEGPFTAQCQANRQWSQQPPTCRVVNCTDPGIPPNSIRESKIEHGNFTFGSVVFYDCNPGYYLFGSSVLTCQPVGHWDKPLPECIEVDCGNPGTPPYGVMSGEKFTFGSTVRYSCSGDRQLIGDSSLTCQLNGHWSGPLPHCSGDSADTCGDPGTPAHASREAGNFKVRSKVRFTCAVGHTLYGSAERICFPNGTWSGRQPFCKPVQCSNPATPAHGRISRVDGTTFSHSIVYSCMEGFFLTGSPTRQCLANGTWSGTPPNCTMITCGDPGIPANGLRFGDDITVGQNATFMCQPGYVMISPDNTVTRTCTSNGTWSGTMPACQVVTCPTPPPIPNGLLEGSVLEWGTSVSYSCLPGYELSFPAVLTCTGNGTWSGDLPQCLPKFCGDPGTPAKGRREGRSFIFKSEVMFSCNAPYILVGSTTRMCQEDGTWSGSQPRCIEPMRTTCENPGTPEHGFMNYTSGFKVGSRVDFQCQQGNLLQGSTTRLCLPDLTWTGIQPTCIPHSCKQPRSPANADVMGLDLPSYGYTLVYTCQPGYFLSGGSEHRVCRSDGSWTGKVPVCRVGSKSHEKTVKPVPGTPSPKINVPDNVFAPDFVWKGSYDYKGQKQPMTLTVTSFNATTGKVNVTLTDSSMEFLLSGVYKRQEARLMLLLYQMRALAHSSLSRITDETWAMDGFVSAEPEGGSYVFQGLIQGKDYGQFGLQRLGLSVRENITLTEPESNGSTNSSSVAVAILVPFFALIFAGLGFYLYKQRKTDKAQYTGCSVHENNNGQATFENPMYNTNTKAAEGKVVRFDPNLNTICTMV</sequence>
<proteinExistence type="predicted"/>
<protein>
    <submittedName>
        <fullName evidence="1">Uncharacterized protein</fullName>
    </submittedName>
</protein>
<organism evidence="1 2">
    <name type="scientific">Larimichthys crocea</name>
    <name type="common">Large yellow croaker</name>
    <name type="synonym">Pseudosciaena crocea</name>
    <dbReference type="NCBI Taxonomy" id="215358"/>
    <lineage>
        <taxon>Eukaryota</taxon>
        <taxon>Metazoa</taxon>
        <taxon>Chordata</taxon>
        <taxon>Craniata</taxon>
        <taxon>Vertebrata</taxon>
        <taxon>Euteleostomi</taxon>
        <taxon>Actinopterygii</taxon>
        <taxon>Neopterygii</taxon>
        <taxon>Teleostei</taxon>
        <taxon>Neoteleostei</taxon>
        <taxon>Acanthomorphata</taxon>
        <taxon>Eupercaria</taxon>
        <taxon>Sciaenidae</taxon>
        <taxon>Larimichthys</taxon>
    </lineage>
</organism>
<dbReference type="EMBL" id="CM011687">
    <property type="protein sequence ID" value="TMS11187.1"/>
    <property type="molecule type" value="Genomic_DNA"/>
</dbReference>